<dbReference type="EMBL" id="BMPD01000009">
    <property type="protein sequence ID" value="GGK82058.1"/>
    <property type="molecule type" value="Genomic_DNA"/>
</dbReference>
<evidence type="ECO:0000313" key="1">
    <source>
        <dbReference type="EMBL" id="GGK82058.1"/>
    </source>
</evidence>
<gene>
    <name evidence="1" type="ORF">GCM10009067_37870</name>
</gene>
<organism evidence="1 2">
    <name type="scientific">Haloarcula sebkhae</name>
    <dbReference type="NCBI Taxonomy" id="932660"/>
    <lineage>
        <taxon>Archaea</taxon>
        <taxon>Methanobacteriati</taxon>
        <taxon>Methanobacteriota</taxon>
        <taxon>Stenosarchaea group</taxon>
        <taxon>Halobacteria</taxon>
        <taxon>Halobacteriales</taxon>
        <taxon>Haloarculaceae</taxon>
        <taxon>Haloarcula</taxon>
    </lineage>
</organism>
<sequence length="75" mass="8709">MIPVTEFPEYCGSNTFTRFRVSRSLCCLHPIVSVMPEITVSEGLYRQLSAAEDQVEEDTLWKMLHQFKRQNTPSE</sequence>
<evidence type="ECO:0000313" key="2">
    <source>
        <dbReference type="Proteomes" id="UP000614221"/>
    </source>
</evidence>
<protein>
    <submittedName>
        <fullName evidence="1">Uncharacterized protein</fullName>
    </submittedName>
</protein>
<reference evidence="1" key="1">
    <citation type="journal article" date="2014" name="Int. J. Syst. Evol. Microbiol.">
        <title>Complete genome sequence of Corynebacterium casei LMG S-19264T (=DSM 44701T), isolated from a smear-ripened cheese.</title>
        <authorList>
            <consortium name="US DOE Joint Genome Institute (JGI-PGF)"/>
            <person name="Walter F."/>
            <person name="Albersmeier A."/>
            <person name="Kalinowski J."/>
            <person name="Ruckert C."/>
        </authorList>
    </citation>
    <scope>NUCLEOTIDE SEQUENCE</scope>
    <source>
        <strain evidence="1">JCM 19018</strain>
    </source>
</reference>
<dbReference type="Proteomes" id="UP000614221">
    <property type="component" value="Unassembled WGS sequence"/>
</dbReference>
<dbReference type="AlphaFoldDB" id="A0A830F4C7"/>
<proteinExistence type="predicted"/>
<name>A0A830F4C7_9EURY</name>
<accession>A0A830F4C7</accession>
<reference evidence="1" key="2">
    <citation type="submission" date="2020-09" db="EMBL/GenBank/DDBJ databases">
        <authorList>
            <person name="Sun Q."/>
            <person name="Ohkuma M."/>
        </authorList>
    </citation>
    <scope>NUCLEOTIDE SEQUENCE</scope>
    <source>
        <strain evidence="1">JCM 19018</strain>
    </source>
</reference>
<comment type="caution">
    <text evidence="1">The sequence shown here is derived from an EMBL/GenBank/DDBJ whole genome shotgun (WGS) entry which is preliminary data.</text>
</comment>